<keyword evidence="10" id="KW-1185">Reference proteome</keyword>
<evidence type="ECO:0000256" key="2">
    <source>
        <dbReference type="ARBA" id="ARBA00022448"/>
    </source>
</evidence>
<keyword evidence="3" id="KW-1003">Cell membrane</keyword>
<proteinExistence type="inferred from homology"/>
<dbReference type="RefSeq" id="WP_206934843.1">
    <property type="nucleotide sequence ID" value="NZ_JAEKJY010000004.1"/>
</dbReference>
<protein>
    <submittedName>
        <fullName evidence="9">Carbohydrate ABC transporter permease</fullName>
    </submittedName>
</protein>
<feature type="transmembrane region" description="Helical" evidence="7">
    <location>
        <begin position="12"/>
        <end position="32"/>
    </location>
</feature>
<gene>
    <name evidence="9" type="ORF">JF544_14165</name>
</gene>
<keyword evidence="5 7" id="KW-1133">Transmembrane helix</keyword>
<dbReference type="EMBL" id="JAEKJY010000004">
    <property type="protein sequence ID" value="MBN8236409.1"/>
    <property type="molecule type" value="Genomic_DNA"/>
</dbReference>
<keyword evidence="6 7" id="KW-0472">Membrane</keyword>
<comment type="subcellular location">
    <subcellularLocation>
        <location evidence="1 7">Cell membrane</location>
        <topology evidence="1 7">Multi-pass membrane protein</topology>
    </subcellularLocation>
</comment>
<keyword evidence="4 7" id="KW-0812">Transmembrane</keyword>
<dbReference type="PROSITE" id="PS50928">
    <property type="entry name" value="ABC_TM1"/>
    <property type="match status" value="1"/>
</dbReference>
<feature type="transmembrane region" description="Helical" evidence="7">
    <location>
        <begin position="105"/>
        <end position="127"/>
    </location>
</feature>
<dbReference type="PANTHER" id="PTHR43744">
    <property type="entry name" value="ABC TRANSPORTER PERMEASE PROTEIN MG189-RELATED-RELATED"/>
    <property type="match status" value="1"/>
</dbReference>
<evidence type="ECO:0000256" key="7">
    <source>
        <dbReference type="RuleBase" id="RU363032"/>
    </source>
</evidence>
<feature type="transmembrane region" description="Helical" evidence="7">
    <location>
        <begin position="182"/>
        <end position="207"/>
    </location>
</feature>
<feature type="transmembrane region" description="Helical" evidence="7">
    <location>
        <begin position="74"/>
        <end position="96"/>
    </location>
</feature>
<dbReference type="CDD" id="cd06261">
    <property type="entry name" value="TM_PBP2"/>
    <property type="match status" value="1"/>
</dbReference>
<feature type="domain" description="ABC transmembrane type-1" evidence="8">
    <location>
        <begin position="70"/>
        <end position="261"/>
    </location>
</feature>
<feature type="transmembrane region" description="Helical" evidence="7">
    <location>
        <begin position="139"/>
        <end position="161"/>
    </location>
</feature>
<comment type="similarity">
    <text evidence="7">Belongs to the binding-protein-dependent transport system permease family.</text>
</comment>
<evidence type="ECO:0000256" key="1">
    <source>
        <dbReference type="ARBA" id="ARBA00004651"/>
    </source>
</evidence>
<comment type="caution">
    <text evidence="9">The sequence shown here is derived from an EMBL/GenBank/DDBJ whole genome shotgun (WGS) entry which is preliminary data.</text>
</comment>
<keyword evidence="2 7" id="KW-0813">Transport</keyword>
<reference evidence="9 10" key="1">
    <citation type="submission" date="2020-12" db="EMBL/GenBank/DDBJ databases">
        <title>Oil enriched cultivation method for isolating marine PHA-producing bacteria.</title>
        <authorList>
            <person name="Zheng W."/>
            <person name="Yu S."/>
            <person name="Huang Y."/>
        </authorList>
    </citation>
    <scope>NUCLEOTIDE SEQUENCE [LARGE SCALE GENOMIC DNA]</scope>
    <source>
        <strain evidence="9 10">SY-2-6</strain>
    </source>
</reference>
<evidence type="ECO:0000256" key="5">
    <source>
        <dbReference type="ARBA" id="ARBA00022989"/>
    </source>
</evidence>
<sequence length="276" mass="31285">MRAFAWIGKSTLNTLLFIFSLSAIFPIVWMIYSSFKTQSEFTLNILSLPSEWNFSNYVEAFKIGQLHNYFFNSVYISFISVFLIIFLAFIIGYMLARFAFPGRTIIYVLFLFGMLIPIHGLLVPIFIEFRSTGLLNQPYTLILPYVAFGLPIAIFLFETFIKQIPKEVEEAAIMDGCSTFQIIFKVIFPMAGPVIATATILSFLYAWNEFPFALVLIQSPELRTLPVGLTNFNGQYTVNYPQMMAAMSVTVLPVLIVYLAFYKKIIKGMTAGAVKG</sequence>
<evidence type="ECO:0000256" key="3">
    <source>
        <dbReference type="ARBA" id="ARBA00022475"/>
    </source>
</evidence>
<dbReference type="PANTHER" id="PTHR43744:SF12">
    <property type="entry name" value="ABC TRANSPORTER PERMEASE PROTEIN MG189-RELATED"/>
    <property type="match status" value="1"/>
</dbReference>
<evidence type="ECO:0000313" key="9">
    <source>
        <dbReference type="EMBL" id="MBN8236409.1"/>
    </source>
</evidence>
<accession>A0ABS3DYY0</accession>
<dbReference type="InterPro" id="IPR035906">
    <property type="entry name" value="MetI-like_sf"/>
</dbReference>
<organism evidence="9 10">
    <name type="scientific">Halobacillus kuroshimensis</name>
    <dbReference type="NCBI Taxonomy" id="302481"/>
    <lineage>
        <taxon>Bacteria</taxon>
        <taxon>Bacillati</taxon>
        <taxon>Bacillota</taxon>
        <taxon>Bacilli</taxon>
        <taxon>Bacillales</taxon>
        <taxon>Bacillaceae</taxon>
        <taxon>Halobacillus</taxon>
    </lineage>
</organism>
<evidence type="ECO:0000259" key="8">
    <source>
        <dbReference type="PROSITE" id="PS50928"/>
    </source>
</evidence>
<dbReference type="InterPro" id="IPR000515">
    <property type="entry name" value="MetI-like"/>
</dbReference>
<dbReference type="SUPFAM" id="SSF161098">
    <property type="entry name" value="MetI-like"/>
    <property type="match status" value="1"/>
</dbReference>
<dbReference type="Gene3D" id="1.10.3720.10">
    <property type="entry name" value="MetI-like"/>
    <property type="match status" value="1"/>
</dbReference>
<evidence type="ECO:0000256" key="4">
    <source>
        <dbReference type="ARBA" id="ARBA00022692"/>
    </source>
</evidence>
<dbReference type="Pfam" id="PF00528">
    <property type="entry name" value="BPD_transp_1"/>
    <property type="match status" value="1"/>
</dbReference>
<evidence type="ECO:0000313" key="10">
    <source>
        <dbReference type="Proteomes" id="UP000663970"/>
    </source>
</evidence>
<evidence type="ECO:0000256" key="6">
    <source>
        <dbReference type="ARBA" id="ARBA00023136"/>
    </source>
</evidence>
<name>A0ABS3DYY0_9BACI</name>
<feature type="transmembrane region" description="Helical" evidence="7">
    <location>
        <begin position="243"/>
        <end position="261"/>
    </location>
</feature>
<dbReference type="Proteomes" id="UP000663970">
    <property type="component" value="Unassembled WGS sequence"/>
</dbReference>